<dbReference type="AlphaFoldDB" id="A0A182ICG9"/>
<dbReference type="PANTHER" id="PTHR45982:SF8">
    <property type="entry name" value="E3 UBIQUITIN-PROTEIN LIGASE HERC2-LIKE PROTEIN-RELATED"/>
    <property type="match status" value="1"/>
</dbReference>
<organism evidence="4 5">
    <name type="scientific">Anopheles arabiensis</name>
    <name type="common">Mosquito</name>
    <dbReference type="NCBI Taxonomy" id="7173"/>
    <lineage>
        <taxon>Eukaryota</taxon>
        <taxon>Metazoa</taxon>
        <taxon>Ecdysozoa</taxon>
        <taxon>Arthropoda</taxon>
        <taxon>Hexapoda</taxon>
        <taxon>Insecta</taxon>
        <taxon>Pterygota</taxon>
        <taxon>Neoptera</taxon>
        <taxon>Endopterygota</taxon>
        <taxon>Diptera</taxon>
        <taxon>Nematocera</taxon>
        <taxon>Culicoidea</taxon>
        <taxon>Culicidae</taxon>
        <taxon>Anophelinae</taxon>
        <taxon>Anopheles</taxon>
    </lineage>
</organism>
<sequence length="346" mass="37219">MYAWGANSHAQLGLGYATEQCESPQPLTGVPFRAGDVECVAAGGGHTLVATVGGRLYACGWNNRGQLGLGHTNDCVRFESVGEFGFKRLYTGWDTSAGISASGDLYVWGSNVWQQIGQAGVKSIPTPTRIELPEGGPVAKVTFGLQYMAVLMESGKVWVLGKCKFLADYPLEVASKLAIRCLWDRSSVRDVVSGDNHLVLLAGDRRIECLGDNKHGQWLAGNRISEDVTKLESGWTHSGCLTVNGTVHLWGRNNYGQLGRPAPTSSCSAPQKLQLETDQMELKDFSLGSQHGVALTRDGRVYCWGWNEHGNCGTGSTANVLVPTPIDIPVPVRKVICGAGYTMAFT</sequence>
<dbReference type="PRINTS" id="PR00633">
    <property type="entry name" value="RCCNDNSATION"/>
</dbReference>
<feature type="domain" description="RCC1-like" evidence="3">
    <location>
        <begin position="1"/>
        <end position="344"/>
    </location>
</feature>
<dbReference type="EMBL" id="APCN01000799">
    <property type="status" value="NOT_ANNOTATED_CDS"/>
    <property type="molecule type" value="Genomic_DNA"/>
</dbReference>
<dbReference type="RefSeq" id="XP_040168002.1">
    <property type="nucleotide sequence ID" value="XM_040312068.1"/>
</dbReference>
<dbReference type="Proteomes" id="UP000075840">
    <property type="component" value="Unassembled WGS sequence"/>
</dbReference>
<dbReference type="VEuPathDB" id="VectorBase:AARA011286"/>
<dbReference type="SUPFAM" id="SSF50985">
    <property type="entry name" value="RCC1/BLIP-II"/>
    <property type="match status" value="1"/>
</dbReference>
<keyword evidence="2" id="KW-0677">Repeat</keyword>
<evidence type="ECO:0000313" key="4">
    <source>
        <dbReference type="EnsemblMetazoa" id="AARA011286-PA"/>
    </source>
</evidence>
<name>A0A182ICG9_ANOAR</name>
<evidence type="ECO:0000256" key="1">
    <source>
        <dbReference type="ARBA" id="ARBA00022658"/>
    </source>
</evidence>
<proteinExistence type="predicted"/>
<dbReference type="VEuPathDB" id="VectorBase:AARA21_015285"/>
<reference evidence="4" key="1">
    <citation type="submission" date="2022-08" db="UniProtKB">
        <authorList>
            <consortium name="EnsemblMetazoa"/>
        </authorList>
    </citation>
    <scope>IDENTIFICATION</scope>
    <source>
        <strain evidence="4">Dongola</strain>
    </source>
</reference>
<dbReference type="Gene3D" id="2.130.10.30">
    <property type="entry name" value="Regulator of chromosome condensation 1/beta-lactamase-inhibitor protein II"/>
    <property type="match status" value="2"/>
</dbReference>
<keyword evidence="5" id="KW-1185">Reference proteome</keyword>
<keyword evidence="1" id="KW-0344">Guanine-nucleotide releasing factor</keyword>
<evidence type="ECO:0000313" key="5">
    <source>
        <dbReference type="Proteomes" id="UP000075840"/>
    </source>
</evidence>
<dbReference type="InterPro" id="IPR000408">
    <property type="entry name" value="Reg_chr_condens"/>
</dbReference>
<dbReference type="PROSITE" id="PS50012">
    <property type="entry name" value="RCC1_3"/>
    <property type="match status" value="4"/>
</dbReference>
<dbReference type="GeneID" id="120902960"/>
<dbReference type="PANTHER" id="PTHR45982">
    <property type="entry name" value="REGULATOR OF CHROMOSOME CONDENSATION"/>
    <property type="match status" value="1"/>
</dbReference>
<protein>
    <recommendedName>
        <fullName evidence="3">RCC1-like domain-containing protein</fullName>
    </recommendedName>
</protein>
<accession>A0A182ICG9</accession>
<evidence type="ECO:0000256" key="2">
    <source>
        <dbReference type="ARBA" id="ARBA00022737"/>
    </source>
</evidence>
<evidence type="ECO:0000259" key="3">
    <source>
        <dbReference type="Pfam" id="PF25390"/>
    </source>
</evidence>
<dbReference type="InterPro" id="IPR051553">
    <property type="entry name" value="Ran_GTPase-activating"/>
</dbReference>
<dbReference type="EnsemblMetazoa" id="AARA011286-RA">
    <property type="protein sequence ID" value="AARA011286-PA"/>
    <property type="gene ID" value="AARA011286"/>
</dbReference>
<dbReference type="InterPro" id="IPR009091">
    <property type="entry name" value="RCC1/BLIP-II"/>
</dbReference>
<dbReference type="KEGG" id="aara:120902960"/>
<dbReference type="Pfam" id="PF25390">
    <property type="entry name" value="WD40_RLD"/>
    <property type="match status" value="1"/>
</dbReference>
<dbReference type="InterPro" id="IPR058923">
    <property type="entry name" value="RCC1-like_dom"/>
</dbReference>